<name>A0A443PRM3_9MAGN</name>
<proteinExistence type="predicted"/>
<organism evidence="2 3">
    <name type="scientific">Cinnamomum micranthum f. kanehirae</name>
    <dbReference type="NCBI Taxonomy" id="337451"/>
    <lineage>
        <taxon>Eukaryota</taxon>
        <taxon>Viridiplantae</taxon>
        <taxon>Streptophyta</taxon>
        <taxon>Embryophyta</taxon>
        <taxon>Tracheophyta</taxon>
        <taxon>Spermatophyta</taxon>
        <taxon>Magnoliopsida</taxon>
        <taxon>Magnoliidae</taxon>
        <taxon>Laurales</taxon>
        <taxon>Lauraceae</taxon>
        <taxon>Cinnamomum</taxon>
    </lineage>
</organism>
<dbReference type="AlphaFoldDB" id="A0A443PRM3"/>
<accession>A0A443PRM3</accession>
<evidence type="ECO:0000313" key="3">
    <source>
        <dbReference type="Proteomes" id="UP000283530"/>
    </source>
</evidence>
<evidence type="ECO:0000313" key="2">
    <source>
        <dbReference type="EMBL" id="RWR93383.1"/>
    </source>
</evidence>
<reference evidence="2 3" key="1">
    <citation type="journal article" date="2019" name="Nat. Plants">
        <title>Stout camphor tree genome fills gaps in understanding of flowering plant genome evolution.</title>
        <authorList>
            <person name="Chaw S.M."/>
            <person name="Liu Y.C."/>
            <person name="Wu Y.W."/>
            <person name="Wang H.Y."/>
            <person name="Lin C.I."/>
            <person name="Wu C.S."/>
            <person name="Ke H.M."/>
            <person name="Chang L.Y."/>
            <person name="Hsu C.Y."/>
            <person name="Yang H.T."/>
            <person name="Sudianto E."/>
            <person name="Hsu M.H."/>
            <person name="Wu K.P."/>
            <person name="Wang L.N."/>
            <person name="Leebens-Mack J.H."/>
            <person name="Tsai I.J."/>
        </authorList>
    </citation>
    <scope>NUCLEOTIDE SEQUENCE [LARGE SCALE GENOMIC DNA]</scope>
    <source>
        <strain evidence="3">cv. Chaw 1501</strain>
        <tissue evidence="2">Young leaves</tissue>
    </source>
</reference>
<comment type="caution">
    <text evidence="2">The sequence shown here is derived from an EMBL/GenBank/DDBJ whole genome shotgun (WGS) entry which is preliminary data.</text>
</comment>
<dbReference type="EMBL" id="QPKB01000010">
    <property type="protein sequence ID" value="RWR93383.1"/>
    <property type="molecule type" value="Genomic_DNA"/>
</dbReference>
<evidence type="ECO:0000256" key="1">
    <source>
        <dbReference type="SAM" id="MobiDB-lite"/>
    </source>
</evidence>
<dbReference type="Proteomes" id="UP000283530">
    <property type="component" value="Unassembled WGS sequence"/>
</dbReference>
<keyword evidence="3" id="KW-1185">Reference proteome</keyword>
<sequence length="147" mass="16825">MHFKESNMRVNMDYGLQDACGMEDDDEHDFVSFERGLRQDIMNRMTDYKTIHEAFWEAIRVEQMLKRSSLLEVTSQEEKSPHITDCVKEQVPADMQTDQPELGTENSTSAVGLKISPMSTNNPQVQTLSDEEQVVDNPHISSQIDCL</sequence>
<gene>
    <name evidence="2" type="ORF">CKAN_02263200</name>
</gene>
<feature type="region of interest" description="Disordered" evidence="1">
    <location>
        <begin position="113"/>
        <end position="147"/>
    </location>
</feature>
<protein>
    <submittedName>
        <fullName evidence="2">Uncharacterized protein</fullName>
    </submittedName>
</protein>
<feature type="compositionally biased region" description="Polar residues" evidence="1">
    <location>
        <begin position="117"/>
        <end position="128"/>
    </location>
</feature>